<dbReference type="InterPro" id="IPR050639">
    <property type="entry name" value="SSR_resolvase"/>
</dbReference>
<feature type="domain" description="Resolvase/invertase-type recombinase catalytic" evidence="3">
    <location>
        <begin position="5"/>
        <end position="131"/>
    </location>
</feature>
<dbReference type="SMART" id="SM00857">
    <property type="entry name" value="Resolvase"/>
    <property type="match status" value="1"/>
</dbReference>
<feature type="non-terminal residue" evidence="4">
    <location>
        <position position="131"/>
    </location>
</feature>
<protein>
    <recommendedName>
        <fullName evidence="3">Resolvase/invertase-type recombinase catalytic domain-containing protein</fullName>
    </recommendedName>
</protein>
<keyword evidence="1" id="KW-0238">DNA-binding</keyword>
<evidence type="ECO:0000259" key="3">
    <source>
        <dbReference type="PROSITE" id="PS51736"/>
    </source>
</evidence>
<evidence type="ECO:0000256" key="2">
    <source>
        <dbReference type="ARBA" id="ARBA00023172"/>
    </source>
</evidence>
<dbReference type="Gene3D" id="3.40.50.1390">
    <property type="entry name" value="Resolvase, N-terminal catalytic domain"/>
    <property type="match status" value="1"/>
</dbReference>
<dbReference type="PANTHER" id="PTHR30461:SF2">
    <property type="entry name" value="SERINE RECOMBINASE PINE-RELATED"/>
    <property type="match status" value="1"/>
</dbReference>
<dbReference type="PROSITE" id="PS51736">
    <property type="entry name" value="RECOMBINASES_3"/>
    <property type="match status" value="1"/>
</dbReference>
<reference evidence="4" key="1">
    <citation type="journal article" date="2014" name="Front. Microbiol.">
        <title>High frequency of phylogenetically diverse reductive dehalogenase-homologous genes in deep subseafloor sedimentary metagenomes.</title>
        <authorList>
            <person name="Kawai M."/>
            <person name="Futagami T."/>
            <person name="Toyoda A."/>
            <person name="Takaki Y."/>
            <person name="Nishi S."/>
            <person name="Hori S."/>
            <person name="Arai W."/>
            <person name="Tsubouchi T."/>
            <person name="Morono Y."/>
            <person name="Uchiyama I."/>
            <person name="Ito T."/>
            <person name="Fujiyama A."/>
            <person name="Inagaki F."/>
            <person name="Takami H."/>
        </authorList>
    </citation>
    <scope>NUCLEOTIDE SEQUENCE</scope>
    <source>
        <strain evidence="4">Expedition CK06-06</strain>
    </source>
</reference>
<dbReference type="GO" id="GO:0003677">
    <property type="term" value="F:DNA binding"/>
    <property type="evidence" value="ECO:0007669"/>
    <property type="project" value="UniProtKB-KW"/>
</dbReference>
<evidence type="ECO:0000256" key="1">
    <source>
        <dbReference type="ARBA" id="ARBA00023125"/>
    </source>
</evidence>
<accession>X1ASJ7</accession>
<dbReference type="PANTHER" id="PTHR30461">
    <property type="entry name" value="DNA-INVERTASE FROM LAMBDOID PROPHAGE"/>
    <property type="match status" value="1"/>
</dbReference>
<dbReference type="Pfam" id="PF00239">
    <property type="entry name" value="Resolvase"/>
    <property type="match status" value="1"/>
</dbReference>
<dbReference type="CDD" id="cd00338">
    <property type="entry name" value="Ser_Recombinase"/>
    <property type="match status" value="1"/>
</dbReference>
<proteinExistence type="predicted"/>
<dbReference type="SUPFAM" id="SSF53041">
    <property type="entry name" value="Resolvase-like"/>
    <property type="match status" value="1"/>
</dbReference>
<evidence type="ECO:0000313" key="4">
    <source>
        <dbReference type="EMBL" id="GAG85680.1"/>
    </source>
</evidence>
<dbReference type="GO" id="GO:0000150">
    <property type="term" value="F:DNA strand exchange activity"/>
    <property type="evidence" value="ECO:0007669"/>
    <property type="project" value="InterPro"/>
</dbReference>
<dbReference type="EMBL" id="BART01010143">
    <property type="protein sequence ID" value="GAG85680.1"/>
    <property type="molecule type" value="Genomic_DNA"/>
</dbReference>
<dbReference type="InterPro" id="IPR006119">
    <property type="entry name" value="Resolv_N"/>
</dbReference>
<sequence>MSRYKVAYYIRVSIGEQSKGYSLEGQKSTLDDWVKDMGWRWVKTYYDEASAKDTNREKFQEMITDAKHGLFDGICMVDSDRFSRSTKDLLNIMDDLLDHRVRLHIHNLQHIDIYSEQGRFLLTNLATYSEF</sequence>
<keyword evidence="2" id="KW-0233">DNA recombination</keyword>
<organism evidence="4">
    <name type="scientific">marine sediment metagenome</name>
    <dbReference type="NCBI Taxonomy" id="412755"/>
    <lineage>
        <taxon>unclassified sequences</taxon>
        <taxon>metagenomes</taxon>
        <taxon>ecological metagenomes</taxon>
    </lineage>
</organism>
<gene>
    <name evidence="4" type="ORF">S01H4_22207</name>
</gene>
<name>X1ASJ7_9ZZZZ</name>
<dbReference type="AlphaFoldDB" id="X1ASJ7"/>
<dbReference type="InterPro" id="IPR036162">
    <property type="entry name" value="Resolvase-like_N_sf"/>
</dbReference>
<comment type="caution">
    <text evidence="4">The sequence shown here is derived from an EMBL/GenBank/DDBJ whole genome shotgun (WGS) entry which is preliminary data.</text>
</comment>